<evidence type="ECO:0000256" key="1">
    <source>
        <dbReference type="ARBA" id="ARBA00022729"/>
    </source>
</evidence>
<dbReference type="KEGG" id="aori:SD37_27465"/>
<dbReference type="RefSeq" id="WP_037309642.1">
    <property type="nucleotide sequence ID" value="NZ_CP016174.1"/>
</dbReference>
<protein>
    <submittedName>
        <fullName evidence="3">Peptidase</fullName>
    </submittedName>
</protein>
<evidence type="ECO:0000256" key="2">
    <source>
        <dbReference type="SAM" id="SignalP"/>
    </source>
</evidence>
<dbReference type="AlphaFoldDB" id="A0A193C373"/>
<proteinExistence type="predicted"/>
<evidence type="ECO:0000313" key="3">
    <source>
        <dbReference type="EMBL" id="ANN18991.1"/>
    </source>
</evidence>
<dbReference type="GO" id="GO:0006508">
    <property type="term" value="P:proteolysis"/>
    <property type="evidence" value="ECO:0007669"/>
    <property type="project" value="InterPro"/>
</dbReference>
<dbReference type="InterPro" id="IPR018114">
    <property type="entry name" value="TRYPSIN_HIS"/>
</dbReference>
<feature type="signal peptide" evidence="2">
    <location>
        <begin position="1"/>
        <end position="31"/>
    </location>
</feature>
<accession>A0A193C373</accession>
<dbReference type="InterPro" id="IPR050966">
    <property type="entry name" value="Glutamyl_endopeptidase"/>
</dbReference>
<reference evidence="3 4" key="1">
    <citation type="journal article" date="2015" name="Genome Announc.">
        <title>Draft Genome Sequence of Norvancomycin-Producing Strain Amycolatopsis orientalis CPCC200066.</title>
        <authorList>
            <person name="Lei X."/>
            <person name="Yuan F."/>
            <person name="Shi Y."/>
            <person name="Li X."/>
            <person name="Wang L."/>
            <person name="Hong B."/>
        </authorList>
    </citation>
    <scope>NUCLEOTIDE SEQUENCE [LARGE SCALE GENOMIC DNA]</scope>
    <source>
        <strain evidence="3 4">B-37</strain>
    </source>
</reference>
<dbReference type="eggNOG" id="COG3591">
    <property type="taxonomic scope" value="Bacteria"/>
</dbReference>
<dbReference type="EMBL" id="CP016174">
    <property type="protein sequence ID" value="ANN18991.1"/>
    <property type="molecule type" value="Genomic_DNA"/>
</dbReference>
<dbReference type="Gene3D" id="2.40.10.10">
    <property type="entry name" value="Trypsin-like serine proteases"/>
    <property type="match status" value="2"/>
</dbReference>
<dbReference type="Proteomes" id="UP000093695">
    <property type="component" value="Chromosome"/>
</dbReference>
<organism evidence="3 4">
    <name type="scientific">Amycolatopsis orientalis</name>
    <name type="common">Nocardia orientalis</name>
    <dbReference type="NCBI Taxonomy" id="31958"/>
    <lineage>
        <taxon>Bacteria</taxon>
        <taxon>Bacillati</taxon>
        <taxon>Actinomycetota</taxon>
        <taxon>Actinomycetes</taxon>
        <taxon>Pseudonocardiales</taxon>
        <taxon>Pseudonocardiaceae</taxon>
        <taxon>Amycolatopsis</taxon>
    </lineage>
</organism>
<sequence>MKRTASRTGILAALVGLAVTGLTAVAGPAQAGPVHHQAAADAQAVAAYWTPERMRSAVPIEQLVQAPPLSLKDVAKGESTIIQSIPNGGGAWTGAGKVVQTAGRVFFTMGGRNASCSGDAVTSANGSVVITAGHCVKYQGAWHTNWTFAPGYNNGNTPYGTWAAKSTLTTPQWEASEDMNYDVGAAVVNPLNGQRLTDVVGAQGIAFNQARNQSMYTFGYPAAAPYDGTKLIYCSGSTFTDFLLTKDHGMNCNMTGGSSGGPWFLNFSEATGAGVQASVNSFGYTFLPGYMFGPYFGTDAQNLYNKAQAA</sequence>
<feature type="chain" id="PRO_5008256373" evidence="2">
    <location>
        <begin position="32"/>
        <end position="310"/>
    </location>
</feature>
<dbReference type="STRING" id="31958.SD37_27465"/>
<dbReference type="InterPro" id="IPR043504">
    <property type="entry name" value="Peptidase_S1_PA_chymotrypsin"/>
</dbReference>
<keyword evidence="1 2" id="KW-0732">Signal</keyword>
<gene>
    <name evidence="3" type="ORF">SD37_27465</name>
</gene>
<keyword evidence="4" id="KW-1185">Reference proteome</keyword>
<dbReference type="PANTHER" id="PTHR15462:SF19">
    <property type="entry name" value="PEPTIDASE S1 DOMAIN-CONTAINING PROTEIN"/>
    <property type="match status" value="1"/>
</dbReference>
<dbReference type="PANTHER" id="PTHR15462">
    <property type="entry name" value="SERINE PROTEASE"/>
    <property type="match status" value="1"/>
</dbReference>
<evidence type="ECO:0000313" key="4">
    <source>
        <dbReference type="Proteomes" id="UP000093695"/>
    </source>
</evidence>
<name>A0A193C373_AMYOR</name>
<dbReference type="SUPFAM" id="SSF50494">
    <property type="entry name" value="Trypsin-like serine proteases"/>
    <property type="match status" value="1"/>
</dbReference>
<dbReference type="GO" id="GO:0004252">
    <property type="term" value="F:serine-type endopeptidase activity"/>
    <property type="evidence" value="ECO:0007669"/>
    <property type="project" value="InterPro"/>
</dbReference>
<dbReference type="PROSITE" id="PS00134">
    <property type="entry name" value="TRYPSIN_HIS"/>
    <property type="match status" value="1"/>
</dbReference>
<dbReference type="InterPro" id="IPR009003">
    <property type="entry name" value="Peptidase_S1_PA"/>
</dbReference>